<dbReference type="InterPro" id="IPR026849">
    <property type="entry name" value="ATG2"/>
</dbReference>
<dbReference type="GO" id="GO:0000045">
    <property type="term" value="P:autophagosome assembly"/>
    <property type="evidence" value="ECO:0007669"/>
    <property type="project" value="TreeGrafter"/>
</dbReference>
<feature type="coiled-coil region" evidence="12">
    <location>
        <begin position="657"/>
        <end position="684"/>
    </location>
</feature>
<evidence type="ECO:0000256" key="8">
    <source>
        <dbReference type="ARBA" id="ARBA00023055"/>
    </source>
</evidence>
<keyword evidence="9" id="KW-0472">Membrane</keyword>
<dbReference type="GO" id="GO:0034727">
    <property type="term" value="P:piecemeal microautophagy of the nucleus"/>
    <property type="evidence" value="ECO:0007669"/>
    <property type="project" value="TreeGrafter"/>
</dbReference>
<dbReference type="GO" id="GO:0061723">
    <property type="term" value="P:glycophagy"/>
    <property type="evidence" value="ECO:0007669"/>
    <property type="project" value="TreeGrafter"/>
</dbReference>
<evidence type="ECO:0000256" key="7">
    <source>
        <dbReference type="ARBA" id="ARBA00023006"/>
    </source>
</evidence>
<dbReference type="Proteomes" id="UP000289340">
    <property type="component" value="Chromosome 7"/>
</dbReference>
<reference evidence="13 14" key="1">
    <citation type="submission" date="2018-09" db="EMBL/GenBank/DDBJ databases">
        <title>A high-quality reference genome of wild soybean provides a powerful tool to mine soybean genomes.</title>
        <authorList>
            <person name="Xie M."/>
            <person name="Chung C.Y.L."/>
            <person name="Li M.-W."/>
            <person name="Wong F.-L."/>
            <person name="Chan T.-F."/>
            <person name="Lam H.-M."/>
        </authorList>
    </citation>
    <scope>NUCLEOTIDE SEQUENCE [LARGE SCALE GENOMIC DNA]</scope>
    <source>
        <strain evidence="14">cv. W05</strain>
        <tissue evidence="13">Hypocotyl of etiolated seedlings</tissue>
    </source>
</reference>
<organism evidence="13 14">
    <name type="scientific">Glycine soja</name>
    <name type="common">Wild soybean</name>
    <dbReference type="NCBI Taxonomy" id="3848"/>
    <lineage>
        <taxon>Eukaryota</taxon>
        <taxon>Viridiplantae</taxon>
        <taxon>Streptophyta</taxon>
        <taxon>Embryophyta</taxon>
        <taxon>Tracheophyta</taxon>
        <taxon>Spermatophyta</taxon>
        <taxon>Magnoliopsida</taxon>
        <taxon>eudicotyledons</taxon>
        <taxon>Gunneridae</taxon>
        <taxon>Pentapetalae</taxon>
        <taxon>rosids</taxon>
        <taxon>fabids</taxon>
        <taxon>Fabales</taxon>
        <taxon>Fabaceae</taxon>
        <taxon>Papilionoideae</taxon>
        <taxon>50 kb inversion clade</taxon>
        <taxon>NPAAA clade</taxon>
        <taxon>indigoferoid/millettioid clade</taxon>
        <taxon>Phaseoleae</taxon>
        <taxon>Glycine</taxon>
        <taxon>Glycine subgen. Soja</taxon>
    </lineage>
</organism>
<evidence type="ECO:0000256" key="4">
    <source>
        <dbReference type="ARBA" id="ARBA00018070"/>
    </source>
</evidence>
<protein>
    <recommendedName>
        <fullName evidence="4">Autophagy-related protein 2</fullName>
    </recommendedName>
</protein>
<comment type="catalytic activity">
    <reaction evidence="10">
        <text>a 1,2-diacyl-sn-glycero-3-phospho-L-serine(in) = a 1,2-diacyl-sn-glycero-3-phospho-L-serine(out)</text>
        <dbReference type="Rhea" id="RHEA:38663"/>
        <dbReference type="ChEBI" id="CHEBI:57262"/>
    </reaction>
</comment>
<proteinExistence type="inferred from homology"/>
<evidence type="ECO:0000256" key="9">
    <source>
        <dbReference type="ARBA" id="ARBA00023136"/>
    </source>
</evidence>
<comment type="similarity">
    <text evidence="3">Belongs to the ATG2 family.</text>
</comment>
<accession>A0A445JZK5</accession>
<evidence type="ECO:0000256" key="12">
    <source>
        <dbReference type="SAM" id="Coils"/>
    </source>
</evidence>
<keyword evidence="5" id="KW-0813">Transport</keyword>
<dbReference type="GO" id="GO:0061709">
    <property type="term" value="P:reticulophagy"/>
    <property type="evidence" value="ECO:0007669"/>
    <property type="project" value="TreeGrafter"/>
</dbReference>
<keyword evidence="14" id="KW-1185">Reference proteome</keyword>
<dbReference type="EMBL" id="QZWG01000007">
    <property type="protein sequence ID" value="RZC03954.1"/>
    <property type="molecule type" value="Genomic_DNA"/>
</dbReference>
<dbReference type="GO" id="GO:0006869">
    <property type="term" value="P:lipid transport"/>
    <property type="evidence" value="ECO:0007669"/>
    <property type="project" value="UniProtKB-KW"/>
</dbReference>
<dbReference type="GO" id="GO:0032266">
    <property type="term" value="F:phosphatidylinositol-3-phosphate binding"/>
    <property type="evidence" value="ECO:0007669"/>
    <property type="project" value="TreeGrafter"/>
</dbReference>
<evidence type="ECO:0000256" key="2">
    <source>
        <dbReference type="ARBA" id="ARBA00004623"/>
    </source>
</evidence>
<evidence type="ECO:0000256" key="10">
    <source>
        <dbReference type="ARBA" id="ARBA00024479"/>
    </source>
</evidence>
<dbReference type="PANTHER" id="PTHR13190">
    <property type="entry name" value="AUTOPHAGY-RELATED 2, ISOFORM A"/>
    <property type="match status" value="1"/>
</dbReference>
<dbReference type="GO" id="GO:0043495">
    <property type="term" value="F:protein-membrane adaptor activity"/>
    <property type="evidence" value="ECO:0007669"/>
    <property type="project" value="TreeGrafter"/>
</dbReference>
<dbReference type="GO" id="GO:0061908">
    <property type="term" value="C:phagophore"/>
    <property type="evidence" value="ECO:0007669"/>
    <property type="project" value="TreeGrafter"/>
</dbReference>
<keyword evidence="6" id="KW-0256">Endoplasmic reticulum</keyword>
<dbReference type="Pfam" id="PF13329">
    <property type="entry name" value="ATG2_CAD"/>
    <property type="match status" value="2"/>
</dbReference>
<comment type="catalytic activity">
    <reaction evidence="11">
        <text>a 1,2-diacyl-sn-glycero-3-phosphoethanolamine(in) = a 1,2-diacyl-sn-glycero-3-phosphoethanolamine(out)</text>
        <dbReference type="Rhea" id="RHEA:38895"/>
        <dbReference type="ChEBI" id="CHEBI:64612"/>
    </reaction>
</comment>
<sequence>MFPWRTFAKSAEATFSRWALKRVCKFFLKKKLGQFILGEIDLDQLDVQLSQGTIQLSDLALNVDFVNSKFGKTSSLMVKEGSIGYLLIKMPWSGKGCEVEVNGLEIVVSPCTDQMSTSEGETCGLDGSDNQHLKSSMRTEREISDDAQKLTSMDVHEGVKTIAKMIKWLLTSLHVTITNIIVAFDPSLDNEENKTHCRHTLVLQISEIQCGTSLSEDADSNVDVLGISRLTNFVKFHGAVIELLKIDNEDIYQHESGAGRGEPVLGSNIATCPVITGNQGGFSGNIKLSIPWKNGSLDVCKVDADVCVDPIVLKFQPSTIKWLLQSWETLKNLNKGGKGFTNHNSRGSGQLNSALFCHSSTSVSITNAPSDMMTANGSSTADYTSLTQPETLAEDLLPVAHLISNWVPLSTHINHKDGIQEPDFGASVDQFFECFDGMRNSQSALGSSGMWNWTYSVYSAITAASSLASGSLHIPSEQQHTETNLRATFAGISVVLSFCVDEQNNFSEPEIGHKVGLQIDYLGAECNDIFIALQVCPQGMTLDGKVKHVEVANFLNIGIDAKNQSASVKHLQAKVLDALPSSTSYNVDSHSLIEPVATDFPFGNNDCLLKVTLFRTFGVTNCKCSTQSSSSDGCRTGMTSFSLNLPPFVFWVIFSVINVLMNLLKEVEKSLEMHNKEKEILSEVSDNKCGSSQSDMEEGSGPRVTSFSTTECLHGDISISNARVILCFPFGSDGDHKSSFSWEQFIALDFTSSSPLNKGCTPDYSQTSNASSKKRFPSVAAQSLQLSFCDLDIYLITSSNENGRIISYDVQNEKFSASCFFSIFHRRGCFSVVLVVWQGGQVTGPWIAKKARLFANSGQTRGKDDIGGRGYEFASASTVKDLEDWKSQTQQEMILSSSFLMHVRLSQVVINLNDSQYKGIHHLLHQMLNALACVTSKEANIEKESSVSQSSVFLECDSLEILISRDTYVSIESSIKSELPGMWNQFRLKVQKFELLSVTNTGGVKAASFFRLTHGEGKLWGFVTGVPDHEFLLITCSNSSVKRGDGGGSNALSSKCAGSDVIYFSDPEISHSVISITVSCGTVLAVGGRLDWFDAILSFFSFPASNTKDAGDTSISKKEHNISYTTYFVLCLIDIALSYEPFMKNLVVQSELSSLSGCSSTKEDMSEQCVSCLLAASSLTLSNSSSADTVESVFQIRVHDLGLLLHLMSELNSLSGIYSVEHLQKTGYIKVAQEAFMEAILKTNCASGLLWELELSKSHLSVETCYDTTATLIRLAAQLQQLFAPDVEESIVHLQNRWDNAQQAQQRNEFKNENKNLRFDSMSATSDQCSPQTFSTDGSSIAGLMDEICEDAFQLNNNNTHQSYPFESGFCMPLDGSLIEVGQMNLDEPEVLSQELTWTESVPVIGPEGSHTSFLLEGCFPEIIESYCLSDLSPLSELSLSIHSDELSGHKLRNVEHREIERGSGGWYGSTSLKVLENHILEESKQAGVIKAVDHHVMLSSDGSSSHGETCGRVILKKIDIRWRMYGGSDWLDSEKSGQHSGRDTSVCMELALSGMKFQYDVFPVGGLRVSKMSVSVQDLFLYDRSQDAPWKLVLGYYHSKGHPRESYSRAFKLDLEAVRPDPLTPLEEYRLNVAILPMLLHLHQSQLDFLVNFFGRKSILKDQFPNSCQDLEGSKSLPEKTQKNKDLAFHSIAPEALLPYFQKLDIWPIIVRVDYSPHHVDLAALRHGKYVELVNLVPWKGVELNLKHVHASGIYGWASVCETTVGEWLEDISQNQIHKILRGLPTVRSLIAVGAGAAKLVSSPVQSYKKERRVLKGVQRGRLD</sequence>
<evidence type="ECO:0000256" key="1">
    <source>
        <dbReference type="ARBA" id="ARBA00004406"/>
    </source>
</evidence>
<evidence type="ECO:0000256" key="6">
    <source>
        <dbReference type="ARBA" id="ARBA00022824"/>
    </source>
</evidence>
<comment type="caution">
    <text evidence="13">The sequence shown here is derived from an EMBL/GenBank/DDBJ whole genome shotgun (WGS) entry which is preliminary data.</text>
</comment>
<gene>
    <name evidence="13" type="ORF">D0Y65_018549</name>
</gene>
<dbReference type="GO" id="GO:0000422">
    <property type="term" value="P:autophagy of mitochondrion"/>
    <property type="evidence" value="ECO:0007669"/>
    <property type="project" value="TreeGrafter"/>
</dbReference>
<name>A0A445JZK5_GLYSO</name>
<keyword evidence="8" id="KW-0445">Lipid transport</keyword>
<dbReference type="PANTHER" id="PTHR13190:SF1">
    <property type="entry name" value="AUTOPHAGY-RELATED 2, ISOFORM A"/>
    <property type="match status" value="1"/>
</dbReference>
<evidence type="ECO:0000313" key="14">
    <source>
        <dbReference type="Proteomes" id="UP000289340"/>
    </source>
</evidence>
<evidence type="ECO:0000256" key="11">
    <source>
        <dbReference type="ARBA" id="ARBA00024615"/>
    </source>
</evidence>
<evidence type="ECO:0000313" key="13">
    <source>
        <dbReference type="EMBL" id="RZC03954.1"/>
    </source>
</evidence>
<dbReference type="GO" id="GO:0034045">
    <property type="term" value="C:phagophore assembly site membrane"/>
    <property type="evidence" value="ECO:0007669"/>
    <property type="project" value="UniProtKB-SubCell"/>
</dbReference>
<evidence type="ECO:0000256" key="5">
    <source>
        <dbReference type="ARBA" id="ARBA00022448"/>
    </source>
</evidence>
<keyword evidence="12" id="KW-0175">Coiled coil</keyword>
<keyword evidence="7" id="KW-0072">Autophagy</keyword>
<evidence type="ECO:0000256" key="3">
    <source>
        <dbReference type="ARBA" id="ARBA00009714"/>
    </source>
</evidence>
<dbReference type="GO" id="GO:0005789">
    <property type="term" value="C:endoplasmic reticulum membrane"/>
    <property type="evidence" value="ECO:0007669"/>
    <property type="project" value="UniProtKB-SubCell"/>
</dbReference>
<comment type="subcellular location">
    <subcellularLocation>
        <location evidence="1">Endoplasmic reticulum membrane</location>
        <topology evidence="1">Peripheral membrane protein</topology>
    </subcellularLocation>
    <subcellularLocation>
        <location evidence="2">Preautophagosomal structure membrane</location>
        <topology evidence="2">Peripheral membrane protein</topology>
    </subcellularLocation>
</comment>